<keyword evidence="5" id="KW-1185">Reference proteome</keyword>
<dbReference type="InterPro" id="IPR045427">
    <property type="entry name" value="MoxR"/>
</dbReference>
<dbReference type="InParanoid" id="E1Z9H5"/>
<dbReference type="STRING" id="554065.E1Z9H5"/>
<dbReference type="SUPFAM" id="SSF52540">
    <property type="entry name" value="P-loop containing nucleoside triphosphate hydrolases"/>
    <property type="match status" value="1"/>
</dbReference>
<feature type="domain" description="MoxR" evidence="3">
    <location>
        <begin position="121"/>
        <end position="308"/>
    </location>
</feature>
<dbReference type="InterPro" id="IPR027417">
    <property type="entry name" value="P-loop_NTPase"/>
</dbReference>
<protein>
    <recommendedName>
        <fullName evidence="6">AAA+ ATPase domain-containing protein</fullName>
    </recommendedName>
</protein>
<dbReference type="EMBL" id="GL433839">
    <property type="protein sequence ID" value="EFN57520.1"/>
    <property type="molecule type" value="Genomic_DNA"/>
</dbReference>
<proteinExistence type="predicted"/>
<name>E1Z9H5_CHLVA</name>
<dbReference type="PANTHER" id="PTHR32204">
    <property type="entry name" value="ATPASE RAVA"/>
    <property type="match status" value="1"/>
</dbReference>
<dbReference type="Pfam" id="PF20030">
    <property type="entry name" value="bpMoxR"/>
    <property type="match status" value="1"/>
</dbReference>
<evidence type="ECO:0000313" key="5">
    <source>
        <dbReference type="Proteomes" id="UP000008141"/>
    </source>
</evidence>
<evidence type="ECO:0000256" key="1">
    <source>
        <dbReference type="SAM" id="MobiDB-lite"/>
    </source>
</evidence>
<gene>
    <name evidence="4" type="ORF">CHLNCDRAFT_57292</name>
</gene>
<dbReference type="RefSeq" id="XP_005849622.1">
    <property type="nucleotide sequence ID" value="XM_005849560.1"/>
</dbReference>
<organism evidence="5">
    <name type="scientific">Chlorella variabilis</name>
    <name type="common">Green alga</name>
    <dbReference type="NCBI Taxonomy" id="554065"/>
    <lineage>
        <taxon>Eukaryota</taxon>
        <taxon>Viridiplantae</taxon>
        <taxon>Chlorophyta</taxon>
        <taxon>core chlorophytes</taxon>
        <taxon>Trebouxiophyceae</taxon>
        <taxon>Chlorellales</taxon>
        <taxon>Chlorellaceae</taxon>
        <taxon>Chlorella clade</taxon>
        <taxon>Chlorella</taxon>
    </lineage>
</organism>
<evidence type="ECO:0000259" key="3">
    <source>
        <dbReference type="Pfam" id="PF20030"/>
    </source>
</evidence>
<dbReference type="Proteomes" id="UP000008141">
    <property type="component" value="Unassembled WGS sequence"/>
</dbReference>
<dbReference type="InterPro" id="IPR050513">
    <property type="entry name" value="RavA_ATPases"/>
</dbReference>
<dbReference type="Pfam" id="PF17868">
    <property type="entry name" value="AAA_lid_8"/>
    <property type="match status" value="1"/>
</dbReference>
<dbReference type="GO" id="GO:0005524">
    <property type="term" value="F:ATP binding"/>
    <property type="evidence" value="ECO:0007669"/>
    <property type="project" value="InterPro"/>
</dbReference>
<dbReference type="CDD" id="cd00009">
    <property type="entry name" value="AAA"/>
    <property type="match status" value="1"/>
</dbReference>
<dbReference type="InterPro" id="IPR001270">
    <property type="entry name" value="ClpA/B"/>
</dbReference>
<feature type="region of interest" description="Disordered" evidence="1">
    <location>
        <begin position="25"/>
        <end position="60"/>
    </location>
</feature>
<accession>E1Z9H5</accession>
<dbReference type="KEGG" id="cvr:CHLNCDRAFT_57292"/>
<dbReference type="GeneID" id="17357300"/>
<dbReference type="OrthoDB" id="47330at2759"/>
<dbReference type="PRINTS" id="PR00300">
    <property type="entry name" value="CLPPROTEASEA"/>
</dbReference>
<dbReference type="eggNOG" id="ENOG502SHE5">
    <property type="taxonomic scope" value="Eukaryota"/>
</dbReference>
<dbReference type="Gene3D" id="3.40.50.300">
    <property type="entry name" value="P-loop containing nucleotide triphosphate hydrolases"/>
    <property type="match status" value="1"/>
</dbReference>
<dbReference type="InterPro" id="IPR041538">
    <property type="entry name" value="RavA-like_AAA_lid"/>
</dbReference>
<evidence type="ECO:0008006" key="6">
    <source>
        <dbReference type="Google" id="ProtNLM"/>
    </source>
</evidence>
<sequence length="560" mass="60487">MATSMSAAQLRASFQTLVVSHQVQRHGANRNFGSGRRQRRGAADPRPAFAPAPPQPAGGAGWPLAAVRADQAADTTDSATIQLISDITRGVDEALGAALQRNAAAALEGLLSGGANELKQKVQASVLDLQSGLLERETEVRLLLLAALCGEHLLLLGPPGTAKSELSRRLSKLTGGKYFERLLTRFSVPEELFGPLSMKGLENDLYVRQIEGYLPTAEVAFVDEIFKANSAILNALLTLLNERLFDNGSERIEVPLLCLVGASNELPESEELDALYDRFLIRRNVAQVSSAQLATLARLAAGTLDEGDRMSTDDPGNGQVVAGQVAELGMDDFRSTAGQAYGNVDVPEAVIDLLTSVRNYLQDKCEPPVYVSDRRFMKAVKMLQVAAWADGRSAVHEYDCLLLEFVLGQRPDDAHKVKAFLLETIASDPGLQQTELVFLGLFGRSCRVLAEAGSGELADARAECAQLVELLELRQGSLTATLDGGFPELRDTVWQSEASVQAAVQALTPQMTENKKRAEDLLREAMVLQAALEQAVPASVLERLLPKRFKQYTKGISGRA</sequence>
<feature type="domain" description="ATPase RavA-like AAA lid" evidence="2">
    <location>
        <begin position="350"/>
        <end position="420"/>
    </location>
</feature>
<evidence type="ECO:0000259" key="2">
    <source>
        <dbReference type="Pfam" id="PF17868"/>
    </source>
</evidence>
<evidence type="ECO:0000313" key="4">
    <source>
        <dbReference type="EMBL" id="EFN57520.1"/>
    </source>
</evidence>
<dbReference type="AlphaFoldDB" id="E1Z9H5"/>
<dbReference type="PANTHER" id="PTHR32204:SF0">
    <property type="entry name" value="ATPASE RAVA"/>
    <property type="match status" value="1"/>
</dbReference>
<reference evidence="4 5" key="1">
    <citation type="journal article" date="2010" name="Plant Cell">
        <title>The Chlorella variabilis NC64A genome reveals adaptation to photosymbiosis, coevolution with viruses, and cryptic sex.</title>
        <authorList>
            <person name="Blanc G."/>
            <person name="Duncan G."/>
            <person name="Agarkova I."/>
            <person name="Borodovsky M."/>
            <person name="Gurnon J."/>
            <person name="Kuo A."/>
            <person name="Lindquist E."/>
            <person name="Lucas S."/>
            <person name="Pangilinan J."/>
            <person name="Polle J."/>
            <person name="Salamov A."/>
            <person name="Terry A."/>
            <person name="Yamada T."/>
            <person name="Dunigan D.D."/>
            <person name="Grigoriev I.V."/>
            <person name="Claverie J.M."/>
            <person name="Van Etten J.L."/>
        </authorList>
    </citation>
    <scope>NUCLEOTIDE SEQUENCE [LARGE SCALE GENOMIC DNA]</scope>
    <source>
        <strain evidence="4 5">NC64A</strain>
    </source>
</reference>
<dbReference type="OMA" id="SDRRFMK"/>